<dbReference type="InterPro" id="IPR029057">
    <property type="entry name" value="PRTase-like"/>
</dbReference>
<name>A0A168IBJ3_CORDF</name>
<dbReference type="Gene3D" id="3.40.50.1000">
    <property type="entry name" value="HAD superfamily/HAD-like"/>
    <property type="match status" value="1"/>
</dbReference>
<dbReference type="InterPro" id="IPR050582">
    <property type="entry name" value="HAD-like_SerB"/>
</dbReference>
<dbReference type="InterPro" id="IPR000836">
    <property type="entry name" value="PRTase_dom"/>
</dbReference>
<organism evidence="2 3">
    <name type="scientific">Akanthomyces lecanii RCEF 1005</name>
    <dbReference type="NCBI Taxonomy" id="1081108"/>
    <lineage>
        <taxon>Eukaryota</taxon>
        <taxon>Fungi</taxon>
        <taxon>Dikarya</taxon>
        <taxon>Ascomycota</taxon>
        <taxon>Pezizomycotina</taxon>
        <taxon>Sordariomycetes</taxon>
        <taxon>Hypocreomycetidae</taxon>
        <taxon>Hypocreales</taxon>
        <taxon>Cordycipitaceae</taxon>
        <taxon>Akanthomyces</taxon>
        <taxon>Cordyceps confragosa</taxon>
    </lineage>
</organism>
<dbReference type="InterPro" id="IPR027417">
    <property type="entry name" value="P-loop_NTPase"/>
</dbReference>
<gene>
    <name evidence="2" type="ORF">LEL_02520</name>
</gene>
<dbReference type="STRING" id="1081108.A0A168IBJ3"/>
<comment type="caution">
    <text evidence="2">The sequence shown here is derived from an EMBL/GenBank/DDBJ whole genome shotgun (WGS) entry which is preliminary data.</text>
</comment>
<evidence type="ECO:0000313" key="3">
    <source>
        <dbReference type="Proteomes" id="UP000076881"/>
    </source>
</evidence>
<dbReference type="InterPro" id="IPR036412">
    <property type="entry name" value="HAD-like_sf"/>
</dbReference>
<reference evidence="2 3" key="1">
    <citation type="journal article" date="2016" name="Genome Biol. Evol.">
        <title>Divergent and convergent evolution of fungal pathogenicity.</title>
        <authorList>
            <person name="Shang Y."/>
            <person name="Xiao G."/>
            <person name="Zheng P."/>
            <person name="Cen K."/>
            <person name="Zhan S."/>
            <person name="Wang C."/>
        </authorList>
    </citation>
    <scope>NUCLEOTIDE SEQUENCE [LARGE SCALE GENOMIC DNA]</scope>
    <source>
        <strain evidence="2 3">RCEF 1005</strain>
    </source>
</reference>
<dbReference type="Proteomes" id="UP000076881">
    <property type="component" value="Unassembled WGS sequence"/>
</dbReference>
<dbReference type="GO" id="GO:0006564">
    <property type="term" value="P:L-serine biosynthetic process"/>
    <property type="evidence" value="ECO:0007669"/>
    <property type="project" value="TreeGrafter"/>
</dbReference>
<keyword evidence="3" id="KW-1185">Reference proteome</keyword>
<dbReference type="AlphaFoldDB" id="A0A168IBJ3"/>
<dbReference type="CDD" id="cd06223">
    <property type="entry name" value="PRTases_typeI"/>
    <property type="match status" value="1"/>
</dbReference>
<dbReference type="GO" id="GO:0036424">
    <property type="term" value="F:L-phosphoserine phosphatase activity"/>
    <property type="evidence" value="ECO:0007669"/>
    <property type="project" value="TreeGrafter"/>
</dbReference>
<proteinExistence type="predicted"/>
<dbReference type="OrthoDB" id="5416609at2759"/>
<dbReference type="PANTHER" id="PTHR43344">
    <property type="entry name" value="PHOSPHOSERINE PHOSPHATASE"/>
    <property type="match status" value="1"/>
</dbReference>
<dbReference type="Gene3D" id="3.40.50.300">
    <property type="entry name" value="P-loop containing nucleotide triphosphate hydrolases"/>
    <property type="match status" value="1"/>
</dbReference>
<sequence>MATLTLPHASSSSLAAEVKSGRVREQKPLVIGLYGLPGSGKSTLINQMKFEHELKNFDFYEGSELISTTVPGGLTAFARLDEKEKRSVRERAIASLAEDCLARKRAALVAGHYMFWPEEDLKGNVVATTSDFHVYTHIIYLDIPAPAILERRQGDVNRHRLTASAAHLHQWQRAEIYQLRDLCRQHGVLFSVVPQHTDPFAFILKLARHFEQTNARCNLGLVLNKVKAALISQERAETVLVVDADKTLAGEDGGYMFWQALNGSSHGVSYSCPLTSLFSSPLGYSEAAFRQATLLYEESASEKEFEALCDKLASSITMHPEFIALFQLVCGHKHLRVVVLTCGIRCIWQMVLDKAGFGHMIKVIGGGRIADEVVVTSKIKAEVVSSLREQTGLYVWAFGDSPLDLPMLEAANRSIVVSGDVQNRSRSMDDALRDAIDTRGLCSLQVLLPPHATPRLDTRKLPLIELSDPNFVAAIVRRRNSETLASATKAAWTCDWAMVHATHTSAAKLLMSPTRDASVAGPRLRKAHEEVGKFLALQFLSEVVGIEEFNVPHVQGHQIAGFRLANESQTTIVALMRGGEPMAFGINEAFPRAMLVHAYCPEDIKLHHVGNQKNVILVDSVVNSGKSIMNFIHHVTLLKKDLTNIVAVAGVVQEEAVADGHALRAMMEQHRVKMVALRVSSNKFTGTKTTDTGNRLFNTTHLA</sequence>
<dbReference type="Pfam" id="PF12710">
    <property type="entry name" value="HAD"/>
    <property type="match status" value="1"/>
</dbReference>
<evidence type="ECO:0000259" key="1">
    <source>
        <dbReference type="Pfam" id="PF14681"/>
    </source>
</evidence>
<dbReference type="PANTHER" id="PTHR43344:SF20">
    <property type="entry name" value="URACIL PHOSPHORIBOSYLTRANSFERASE"/>
    <property type="match status" value="1"/>
</dbReference>
<dbReference type="Pfam" id="PF14681">
    <property type="entry name" value="UPRTase"/>
    <property type="match status" value="1"/>
</dbReference>
<feature type="domain" description="Phosphoribosyltransferase" evidence="1">
    <location>
        <begin position="503"/>
        <end position="699"/>
    </location>
</feature>
<dbReference type="GO" id="GO:0000287">
    <property type="term" value="F:magnesium ion binding"/>
    <property type="evidence" value="ECO:0007669"/>
    <property type="project" value="TreeGrafter"/>
</dbReference>
<accession>A0A168IBJ3</accession>
<dbReference type="SUPFAM" id="SSF56784">
    <property type="entry name" value="HAD-like"/>
    <property type="match status" value="1"/>
</dbReference>
<dbReference type="SUPFAM" id="SSF52540">
    <property type="entry name" value="P-loop containing nucleoside triphosphate hydrolases"/>
    <property type="match status" value="1"/>
</dbReference>
<dbReference type="Pfam" id="PF13207">
    <property type="entry name" value="AAA_17"/>
    <property type="match status" value="1"/>
</dbReference>
<dbReference type="InterPro" id="IPR023214">
    <property type="entry name" value="HAD_sf"/>
</dbReference>
<dbReference type="EMBL" id="AZHF01000002">
    <property type="protein sequence ID" value="OAA79034.1"/>
    <property type="molecule type" value="Genomic_DNA"/>
</dbReference>
<dbReference type="GO" id="GO:0005737">
    <property type="term" value="C:cytoplasm"/>
    <property type="evidence" value="ECO:0007669"/>
    <property type="project" value="TreeGrafter"/>
</dbReference>
<evidence type="ECO:0000313" key="2">
    <source>
        <dbReference type="EMBL" id="OAA79034.1"/>
    </source>
</evidence>
<dbReference type="Gene3D" id="3.40.50.2020">
    <property type="match status" value="1"/>
</dbReference>
<dbReference type="SUPFAM" id="SSF53271">
    <property type="entry name" value="PRTase-like"/>
    <property type="match status" value="1"/>
</dbReference>
<protein>
    <submittedName>
        <fullName evidence="2">HAD-like domain protein</fullName>
    </submittedName>
</protein>